<gene>
    <name evidence="1" type="ORF">V1525DRAFT_405195</name>
</gene>
<accession>A0ACC3SZ90</accession>
<keyword evidence="2" id="KW-1185">Reference proteome</keyword>
<comment type="caution">
    <text evidence="1">The sequence shown here is derived from an EMBL/GenBank/DDBJ whole genome shotgun (WGS) entry which is preliminary data.</text>
</comment>
<evidence type="ECO:0000313" key="2">
    <source>
        <dbReference type="Proteomes" id="UP001433508"/>
    </source>
</evidence>
<dbReference type="Proteomes" id="UP001433508">
    <property type="component" value="Unassembled WGS sequence"/>
</dbReference>
<evidence type="ECO:0000313" key="1">
    <source>
        <dbReference type="EMBL" id="KAK9236966.1"/>
    </source>
</evidence>
<dbReference type="EMBL" id="MU971376">
    <property type="protein sequence ID" value="KAK9236966.1"/>
    <property type="molecule type" value="Genomic_DNA"/>
</dbReference>
<organism evidence="1 2">
    <name type="scientific">Lipomyces kononenkoae</name>
    <name type="common">Yeast</name>
    <dbReference type="NCBI Taxonomy" id="34357"/>
    <lineage>
        <taxon>Eukaryota</taxon>
        <taxon>Fungi</taxon>
        <taxon>Dikarya</taxon>
        <taxon>Ascomycota</taxon>
        <taxon>Saccharomycotina</taxon>
        <taxon>Lipomycetes</taxon>
        <taxon>Lipomycetales</taxon>
        <taxon>Lipomycetaceae</taxon>
        <taxon>Lipomyces</taxon>
    </lineage>
</organism>
<protein>
    <submittedName>
        <fullName evidence="1">Uncharacterized protein</fullName>
    </submittedName>
</protein>
<reference evidence="2" key="1">
    <citation type="journal article" date="2024" name="Front. Bioeng. Biotechnol.">
        <title>Genome-scale model development and genomic sequencing of the oleaginous clade Lipomyces.</title>
        <authorList>
            <person name="Czajka J.J."/>
            <person name="Han Y."/>
            <person name="Kim J."/>
            <person name="Mondo S.J."/>
            <person name="Hofstad B.A."/>
            <person name="Robles A."/>
            <person name="Haridas S."/>
            <person name="Riley R."/>
            <person name="LaButti K."/>
            <person name="Pangilinan J."/>
            <person name="Andreopoulos W."/>
            <person name="Lipzen A."/>
            <person name="Yan J."/>
            <person name="Wang M."/>
            <person name="Ng V."/>
            <person name="Grigoriev I.V."/>
            <person name="Spatafora J.W."/>
            <person name="Magnuson J.K."/>
            <person name="Baker S.E."/>
            <person name="Pomraning K.R."/>
        </authorList>
    </citation>
    <scope>NUCLEOTIDE SEQUENCE [LARGE SCALE GENOMIC DNA]</scope>
    <source>
        <strain evidence="2">CBS 7786</strain>
    </source>
</reference>
<proteinExistence type="predicted"/>
<sequence length="104" mass="11743">MKERRRNDVIFSKDDKSIWRCKYCSTEYRESGGTTVMANHLMQQHNVNISSAQEARTTSMQANIAEAFKNARQGPEYKRRCLSGGAATQELDPAVFEQLGAPND</sequence>
<name>A0ACC3SZ90_LIPKO</name>